<sequence length="257" mass="29928">MSKLLCATNRNSDLPLANTMPSLIQLRILGHTAALAMHLVNSAVMFGQMMGDIVKRDKEVRTMVSLQGQYLTVWNIGFQMFYSSLALGCDLLTVMKKDNMLPKFVIKFRSKFFETIVFPGTVLIFLLFWPIYLYDRSLIFPEFIDRIFSQKSNLVMHLGILPVVLWELVLLPRTTPKSHKLNIKILTAYYTAYNIVLLYTYAQRGLWPYPLFGLIYGTIYFPLFLINLFFLTLLAYYSQWPVNSFLWESKKLNVKEQ</sequence>
<keyword evidence="19" id="KW-1185">Reference proteome</keyword>
<evidence type="ECO:0000256" key="1">
    <source>
        <dbReference type="ARBA" id="ARBA00000923"/>
    </source>
</evidence>
<gene>
    <name evidence="18" type="ORF">O3G_MSEX004855</name>
</gene>
<dbReference type="AlphaFoldDB" id="A0A921YY37"/>
<comment type="similarity">
    <text evidence="3">Belongs to the AIG1 family.</text>
</comment>
<keyword evidence="4 17" id="KW-0812">Transmembrane</keyword>
<comment type="catalytic activity">
    <reaction evidence="15">
        <text>13-(9Z-hexadecenoyloxy)-octadecanoate + H2O = 13-hydroxy-octadecanoate + (9Z)-hexadecenoate + H(+)</text>
        <dbReference type="Rhea" id="RHEA:52076"/>
        <dbReference type="ChEBI" id="CHEBI:15377"/>
        <dbReference type="ChEBI" id="CHEBI:15378"/>
        <dbReference type="ChEBI" id="CHEBI:32372"/>
        <dbReference type="ChEBI" id="CHEBI:136304"/>
        <dbReference type="ChEBI" id="CHEBI:136315"/>
    </reaction>
    <physiologicalReaction direction="left-to-right" evidence="15">
        <dbReference type="Rhea" id="RHEA:52077"/>
    </physiologicalReaction>
</comment>
<evidence type="ECO:0000256" key="16">
    <source>
        <dbReference type="ARBA" id="ARBA00049428"/>
    </source>
</evidence>
<comment type="catalytic activity">
    <reaction evidence="14">
        <text>13-(9Z-octadecenoyloxy)-octadecanoate + H2O = 13-hydroxy-octadecanoate + (9Z)-octadecenoate + H(+)</text>
        <dbReference type="Rhea" id="RHEA:52064"/>
        <dbReference type="ChEBI" id="CHEBI:15377"/>
        <dbReference type="ChEBI" id="CHEBI:15378"/>
        <dbReference type="ChEBI" id="CHEBI:30823"/>
        <dbReference type="ChEBI" id="CHEBI:136303"/>
        <dbReference type="ChEBI" id="CHEBI:136304"/>
    </reaction>
    <physiologicalReaction direction="left-to-right" evidence="14">
        <dbReference type="Rhea" id="RHEA:52065"/>
    </physiologicalReaction>
</comment>
<protein>
    <recommendedName>
        <fullName evidence="20">Androgen-dependent TFPI-regulating protein-like</fullName>
    </recommendedName>
</protein>
<feature type="transmembrane region" description="Helical" evidence="17">
    <location>
        <begin position="116"/>
        <end position="134"/>
    </location>
</feature>
<evidence type="ECO:0000313" key="19">
    <source>
        <dbReference type="Proteomes" id="UP000791440"/>
    </source>
</evidence>
<dbReference type="InterPro" id="IPR006838">
    <property type="entry name" value="ADTRP_AIG1"/>
</dbReference>
<evidence type="ECO:0000256" key="15">
    <source>
        <dbReference type="ARBA" id="ARBA00049322"/>
    </source>
</evidence>
<dbReference type="GO" id="GO:0016020">
    <property type="term" value="C:membrane"/>
    <property type="evidence" value="ECO:0007669"/>
    <property type="project" value="InterPro"/>
</dbReference>
<comment type="catalytic activity">
    <reaction evidence="9">
        <text>9-hexadecanoyloxy-octadecanoate + H2O = 9-hydroxy-octadecanoate + hexadecanoate + H(+)</text>
        <dbReference type="Rhea" id="RHEA:52052"/>
        <dbReference type="ChEBI" id="CHEBI:7896"/>
        <dbReference type="ChEBI" id="CHEBI:15377"/>
        <dbReference type="ChEBI" id="CHEBI:15378"/>
        <dbReference type="ChEBI" id="CHEBI:83670"/>
        <dbReference type="ChEBI" id="CHEBI:136286"/>
    </reaction>
    <physiologicalReaction direction="left-to-right" evidence="9">
        <dbReference type="Rhea" id="RHEA:52053"/>
    </physiologicalReaction>
</comment>
<comment type="catalytic activity">
    <reaction evidence="8">
        <text>13-octadecanoyloxy-octadecanoate + H2O = 13-hydroxy-octadecanoate + octadecanoate + H(+)</text>
        <dbReference type="Rhea" id="RHEA:52084"/>
        <dbReference type="ChEBI" id="CHEBI:15377"/>
        <dbReference type="ChEBI" id="CHEBI:15378"/>
        <dbReference type="ChEBI" id="CHEBI:25629"/>
        <dbReference type="ChEBI" id="CHEBI:136304"/>
        <dbReference type="ChEBI" id="CHEBI:136335"/>
    </reaction>
    <physiologicalReaction direction="left-to-right" evidence="8">
        <dbReference type="Rhea" id="RHEA:52085"/>
    </physiologicalReaction>
</comment>
<evidence type="ECO:0008006" key="20">
    <source>
        <dbReference type="Google" id="ProtNLM"/>
    </source>
</evidence>
<evidence type="ECO:0000256" key="14">
    <source>
        <dbReference type="ARBA" id="ARBA00049296"/>
    </source>
</evidence>
<comment type="catalytic activity">
    <reaction evidence="13">
        <text>9-octadecanoyloxy-octadecanoate + H2O = 9-hydroxy-octadecanoate + octadecanoate + H(+)</text>
        <dbReference type="Rhea" id="RHEA:52096"/>
        <dbReference type="ChEBI" id="CHEBI:15377"/>
        <dbReference type="ChEBI" id="CHEBI:15378"/>
        <dbReference type="ChEBI" id="CHEBI:25629"/>
        <dbReference type="ChEBI" id="CHEBI:136286"/>
        <dbReference type="ChEBI" id="CHEBI:136373"/>
    </reaction>
    <physiologicalReaction direction="left-to-right" evidence="13">
        <dbReference type="Rhea" id="RHEA:52097"/>
    </physiologicalReaction>
</comment>
<accession>A0A921YY37</accession>
<proteinExistence type="inferred from homology"/>
<comment type="catalytic activity">
    <reaction evidence="16">
        <text>12-(9Z-hexadecenoyloxy)-octadecanoate + H2O = 12-hydroxyoctadecanoate + (9Z)-hexadecenoate + H(+)</text>
        <dbReference type="Rhea" id="RHEA:52072"/>
        <dbReference type="ChEBI" id="CHEBI:15377"/>
        <dbReference type="ChEBI" id="CHEBI:15378"/>
        <dbReference type="ChEBI" id="CHEBI:32372"/>
        <dbReference type="ChEBI" id="CHEBI:84201"/>
        <dbReference type="ChEBI" id="CHEBI:136312"/>
    </reaction>
    <physiologicalReaction direction="left-to-right" evidence="16">
        <dbReference type="Rhea" id="RHEA:52073"/>
    </physiologicalReaction>
</comment>
<evidence type="ECO:0000256" key="12">
    <source>
        <dbReference type="ARBA" id="ARBA00048800"/>
    </source>
</evidence>
<feature type="transmembrane region" description="Helical" evidence="17">
    <location>
        <begin position="214"/>
        <end position="237"/>
    </location>
</feature>
<comment type="subcellular location">
    <subcellularLocation>
        <location evidence="2">Endomembrane system</location>
        <topology evidence="2">Multi-pass membrane protein</topology>
    </subcellularLocation>
</comment>
<comment type="catalytic activity">
    <reaction evidence="11">
        <text>12-(9Z-octadecenoyloxy)-octadecanoate + H2O = 12-hydroxyoctadecanoate + (9Z)-octadecenoate + H(+)</text>
        <dbReference type="Rhea" id="RHEA:52060"/>
        <dbReference type="ChEBI" id="CHEBI:15377"/>
        <dbReference type="ChEBI" id="CHEBI:15378"/>
        <dbReference type="ChEBI" id="CHEBI:30823"/>
        <dbReference type="ChEBI" id="CHEBI:84201"/>
        <dbReference type="ChEBI" id="CHEBI:136302"/>
    </reaction>
    <physiologicalReaction direction="left-to-right" evidence="11">
        <dbReference type="Rhea" id="RHEA:52061"/>
    </physiologicalReaction>
</comment>
<feature type="transmembrane region" description="Helical" evidence="17">
    <location>
        <begin position="154"/>
        <end position="171"/>
    </location>
</feature>
<comment type="catalytic activity">
    <reaction evidence="7">
        <text>12-hexadecanoyloxy-octadecanoate + H2O = 12-hydroxyoctadecanoate + hexadecanoate + H(+)</text>
        <dbReference type="Rhea" id="RHEA:52056"/>
        <dbReference type="ChEBI" id="CHEBI:7896"/>
        <dbReference type="ChEBI" id="CHEBI:15377"/>
        <dbReference type="ChEBI" id="CHEBI:15378"/>
        <dbReference type="ChEBI" id="CHEBI:83677"/>
        <dbReference type="ChEBI" id="CHEBI:84201"/>
    </reaction>
    <physiologicalReaction direction="left-to-right" evidence="7">
        <dbReference type="Rhea" id="RHEA:52057"/>
    </physiologicalReaction>
</comment>
<evidence type="ECO:0000256" key="17">
    <source>
        <dbReference type="SAM" id="Phobius"/>
    </source>
</evidence>
<dbReference type="GO" id="GO:0012505">
    <property type="term" value="C:endomembrane system"/>
    <property type="evidence" value="ECO:0007669"/>
    <property type="project" value="UniProtKB-SubCell"/>
</dbReference>
<evidence type="ECO:0000313" key="18">
    <source>
        <dbReference type="EMBL" id="KAG6447285.1"/>
    </source>
</evidence>
<evidence type="ECO:0000256" key="13">
    <source>
        <dbReference type="ARBA" id="ARBA00049221"/>
    </source>
</evidence>
<evidence type="ECO:0000256" key="10">
    <source>
        <dbReference type="ARBA" id="ARBA00048680"/>
    </source>
</evidence>
<evidence type="ECO:0000256" key="5">
    <source>
        <dbReference type="ARBA" id="ARBA00022989"/>
    </source>
</evidence>
<feature type="transmembrane region" description="Helical" evidence="17">
    <location>
        <begin position="183"/>
        <end position="202"/>
    </location>
</feature>
<evidence type="ECO:0000256" key="4">
    <source>
        <dbReference type="ARBA" id="ARBA00022692"/>
    </source>
</evidence>
<evidence type="ECO:0000256" key="6">
    <source>
        <dbReference type="ARBA" id="ARBA00023136"/>
    </source>
</evidence>
<evidence type="ECO:0000256" key="3">
    <source>
        <dbReference type="ARBA" id="ARBA00009300"/>
    </source>
</evidence>
<reference evidence="18" key="1">
    <citation type="journal article" date="2016" name="Insect Biochem. Mol. Biol.">
        <title>Multifaceted biological insights from a draft genome sequence of the tobacco hornworm moth, Manduca sexta.</title>
        <authorList>
            <person name="Kanost M.R."/>
            <person name="Arrese E.L."/>
            <person name="Cao X."/>
            <person name="Chen Y.R."/>
            <person name="Chellapilla S."/>
            <person name="Goldsmith M.R."/>
            <person name="Grosse-Wilde E."/>
            <person name="Heckel D.G."/>
            <person name="Herndon N."/>
            <person name="Jiang H."/>
            <person name="Papanicolaou A."/>
            <person name="Qu J."/>
            <person name="Soulages J.L."/>
            <person name="Vogel H."/>
            <person name="Walters J."/>
            <person name="Waterhouse R.M."/>
            <person name="Ahn S.J."/>
            <person name="Almeida F.C."/>
            <person name="An C."/>
            <person name="Aqrawi P."/>
            <person name="Bretschneider A."/>
            <person name="Bryant W.B."/>
            <person name="Bucks S."/>
            <person name="Chao H."/>
            <person name="Chevignon G."/>
            <person name="Christen J.M."/>
            <person name="Clarke D.F."/>
            <person name="Dittmer N.T."/>
            <person name="Ferguson L.C.F."/>
            <person name="Garavelou S."/>
            <person name="Gordon K.H.J."/>
            <person name="Gunaratna R.T."/>
            <person name="Han Y."/>
            <person name="Hauser F."/>
            <person name="He Y."/>
            <person name="Heidel-Fischer H."/>
            <person name="Hirsh A."/>
            <person name="Hu Y."/>
            <person name="Jiang H."/>
            <person name="Kalra D."/>
            <person name="Klinner C."/>
            <person name="Konig C."/>
            <person name="Kovar C."/>
            <person name="Kroll A.R."/>
            <person name="Kuwar S.S."/>
            <person name="Lee S.L."/>
            <person name="Lehman R."/>
            <person name="Li K."/>
            <person name="Li Z."/>
            <person name="Liang H."/>
            <person name="Lovelace S."/>
            <person name="Lu Z."/>
            <person name="Mansfield J.H."/>
            <person name="McCulloch K.J."/>
            <person name="Mathew T."/>
            <person name="Morton B."/>
            <person name="Muzny D.M."/>
            <person name="Neunemann D."/>
            <person name="Ongeri F."/>
            <person name="Pauchet Y."/>
            <person name="Pu L.L."/>
            <person name="Pyrousis I."/>
            <person name="Rao X.J."/>
            <person name="Redding A."/>
            <person name="Roesel C."/>
            <person name="Sanchez-Gracia A."/>
            <person name="Schaack S."/>
            <person name="Shukla A."/>
            <person name="Tetreau G."/>
            <person name="Wang Y."/>
            <person name="Xiong G.H."/>
            <person name="Traut W."/>
            <person name="Walsh T.K."/>
            <person name="Worley K.C."/>
            <person name="Wu D."/>
            <person name="Wu W."/>
            <person name="Wu Y.Q."/>
            <person name="Zhang X."/>
            <person name="Zou Z."/>
            <person name="Zucker H."/>
            <person name="Briscoe A.D."/>
            <person name="Burmester T."/>
            <person name="Clem R.J."/>
            <person name="Feyereisen R."/>
            <person name="Grimmelikhuijzen C.J.P."/>
            <person name="Hamodrakas S.J."/>
            <person name="Hansson B.S."/>
            <person name="Huguet E."/>
            <person name="Jermiin L.S."/>
            <person name="Lan Q."/>
            <person name="Lehman H.K."/>
            <person name="Lorenzen M."/>
            <person name="Merzendorfer H."/>
            <person name="Michalopoulos I."/>
            <person name="Morton D.B."/>
            <person name="Muthukrishnan S."/>
            <person name="Oakeshott J.G."/>
            <person name="Palmer W."/>
            <person name="Park Y."/>
            <person name="Passarelli A.L."/>
            <person name="Rozas J."/>
            <person name="Schwartz L.M."/>
            <person name="Smith W."/>
            <person name="Southgate A."/>
            <person name="Vilcinskas A."/>
            <person name="Vogt R."/>
            <person name="Wang P."/>
            <person name="Werren J."/>
            <person name="Yu X.Q."/>
            <person name="Zhou J.J."/>
            <person name="Brown S.J."/>
            <person name="Scherer S.E."/>
            <person name="Richards S."/>
            <person name="Blissard G.W."/>
        </authorList>
    </citation>
    <scope>NUCLEOTIDE SEQUENCE</scope>
</reference>
<comment type="catalytic activity">
    <reaction evidence="10">
        <text>12-octadecanoyloxy-octadecanoate + H2O = 12-hydroxyoctadecanoate + octadecanoate + H(+)</text>
        <dbReference type="Rhea" id="RHEA:52080"/>
        <dbReference type="ChEBI" id="CHEBI:15377"/>
        <dbReference type="ChEBI" id="CHEBI:15378"/>
        <dbReference type="ChEBI" id="CHEBI:25629"/>
        <dbReference type="ChEBI" id="CHEBI:84201"/>
        <dbReference type="ChEBI" id="CHEBI:136330"/>
    </reaction>
    <physiologicalReaction direction="left-to-right" evidence="10">
        <dbReference type="Rhea" id="RHEA:52081"/>
    </physiologicalReaction>
</comment>
<comment type="caution">
    <text evidence="18">The sequence shown here is derived from an EMBL/GenBank/DDBJ whole genome shotgun (WGS) entry which is preliminary data.</text>
</comment>
<feature type="transmembrane region" description="Helical" evidence="17">
    <location>
        <begin position="71"/>
        <end position="95"/>
    </location>
</feature>
<name>A0A921YY37_MANSE</name>
<evidence type="ECO:0000256" key="9">
    <source>
        <dbReference type="ARBA" id="ARBA00047863"/>
    </source>
</evidence>
<evidence type="ECO:0000256" key="11">
    <source>
        <dbReference type="ARBA" id="ARBA00048701"/>
    </source>
</evidence>
<dbReference type="EMBL" id="JH668342">
    <property type="protein sequence ID" value="KAG6447285.1"/>
    <property type="molecule type" value="Genomic_DNA"/>
</dbReference>
<keyword evidence="6 17" id="KW-0472">Membrane</keyword>
<keyword evidence="5 17" id="KW-1133">Transmembrane helix</keyword>
<feature type="transmembrane region" description="Helical" evidence="17">
    <location>
        <begin position="28"/>
        <end position="51"/>
    </location>
</feature>
<evidence type="ECO:0000256" key="8">
    <source>
        <dbReference type="ARBA" id="ARBA00047427"/>
    </source>
</evidence>
<dbReference type="PANTHER" id="PTHR10989">
    <property type="entry name" value="ANDROGEN-INDUCED PROTEIN 1-RELATED"/>
    <property type="match status" value="1"/>
</dbReference>
<evidence type="ECO:0000256" key="7">
    <source>
        <dbReference type="ARBA" id="ARBA00047368"/>
    </source>
</evidence>
<reference evidence="18" key="2">
    <citation type="submission" date="2020-12" db="EMBL/GenBank/DDBJ databases">
        <authorList>
            <person name="Kanost M."/>
        </authorList>
    </citation>
    <scope>NUCLEOTIDE SEQUENCE</scope>
</reference>
<comment type="catalytic activity">
    <reaction evidence="1">
        <text>9-(9Z-hexadecenoyloxy)-octadecanoate + H2O = (9Z)-hexadecenoate + 9-hydroxy-octadecanoate + H(+)</text>
        <dbReference type="Rhea" id="RHEA:52068"/>
        <dbReference type="ChEBI" id="CHEBI:15377"/>
        <dbReference type="ChEBI" id="CHEBI:15378"/>
        <dbReference type="ChEBI" id="CHEBI:32372"/>
        <dbReference type="ChEBI" id="CHEBI:136286"/>
        <dbReference type="ChEBI" id="CHEBI:136309"/>
    </reaction>
    <physiologicalReaction direction="left-to-right" evidence="1">
        <dbReference type="Rhea" id="RHEA:52069"/>
    </physiologicalReaction>
</comment>
<comment type="catalytic activity">
    <reaction evidence="12">
        <text>9-(9Z-octadecenoyloxy)-octadecanoate + H2O = 9-hydroxy-octadecanoate + (9Z)-octadecenoate + H(+)</text>
        <dbReference type="Rhea" id="RHEA:52048"/>
        <dbReference type="ChEBI" id="CHEBI:15377"/>
        <dbReference type="ChEBI" id="CHEBI:15378"/>
        <dbReference type="ChEBI" id="CHEBI:30823"/>
        <dbReference type="ChEBI" id="CHEBI:136282"/>
        <dbReference type="ChEBI" id="CHEBI:136286"/>
    </reaction>
    <physiologicalReaction direction="left-to-right" evidence="12">
        <dbReference type="Rhea" id="RHEA:52049"/>
    </physiologicalReaction>
</comment>
<dbReference type="Pfam" id="PF04750">
    <property type="entry name" value="Far-17a_AIG1"/>
    <property type="match status" value="1"/>
</dbReference>
<dbReference type="PANTHER" id="PTHR10989:SF16">
    <property type="entry name" value="AT02829P-RELATED"/>
    <property type="match status" value="1"/>
</dbReference>
<dbReference type="Proteomes" id="UP000791440">
    <property type="component" value="Unassembled WGS sequence"/>
</dbReference>
<evidence type="ECO:0000256" key="2">
    <source>
        <dbReference type="ARBA" id="ARBA00004127"/>
    </source>
</evidence>
<organism evidence="18 19">
    <name type="scientific">Manduca sexta</name>
    <name type="common">Tobacco hawkmoth</name>
    <name type="synonym">Tobacco hornworm</name>
    <dbReference type="NCBI Taxonomy" id="7130"/>
    <lineage>
        <taxon>Eukaryota</taxon>
        <taxon>Metazoa</taxon>
        <taxon>Ecdysozoa</taxon>
        <taxon>Arthropoda</taxon>
        <taxon>Hexapoda</taxon>
        <taxon>Insecta</taxon>
        <taxon>Pterygota</taxon>
        <taxon>Neoptera</taxon>
        <taxon>Endopterygota</taxon>
        <taxon>Lepidoptera</taxon>
        <taxon>Glossata</taxon>
        <taxon>Ditrysia</taxon>
        <taxon>Bombycoidea</taxon>
        <taxon>Sphingidae</taxon>
        <taxon>Sphinginae</taxon>
        <taxon>Sphingini</taxon>
        <taxon>Manduca</taxon>
    </lineage>
</organism>